<feature type="region of interest" description="Disordered" evidence="1">
    <location>
        <begin position="1"/>
        <end position="32"/>
    </location>
</feature>
<dbReference type="SUPFAM" id="SSF52922">
    <property type="entry name" value="TK C-terminal domain-like"/>
    <property type="match status" value="1"/>
</dbReference>
<dbReference type="EMBL" id="AOSV01000003">
    <property type="protein sequence ID" value="EMG38549.1"/>
    <property type="molecule type" value="Genomic_DNA"/>
</dbReference>
<dbReference type="InterPro" id="IPR009014">
    <property type="entry name" value="Transketo_C/PFOR_II"/>
</dbReference>
<evidence type="ECO:0000259" key="2">
    <source>
        <dbReference type="Pfam" id="PF02780"/>
    </source>
</evidence>
<dbReference type="Proteomes" id="UP000011922">
    <property type="component" value="Unassembled WGS sequence"/>
</dbReference>
<organism evidence="3 4">
    <name type="scientific">Desulfocurvibacter africanus PCS</name>
    <dbReference type="NCBI Taxonomy" id="1262666"/>
    <lineage>
        <taxon>Bacteria</taxon>
        <taxon>Pseudomonadati</taxon>
        <taxon>Thermodesulfobacteriota</taxon>
        <taxon>Desulfovibrionia</taxon>
        <taxon>Desulfovibrionales</taxon>
        <taxon>Desulfovibrionaceae</taxon>
        <taxon>Desulfocurvibacter</taxon>
    </lineage>
</organism>
<feature type="compositionally biased region" description="Polar residues" evidence="1">
    <location>
        <begin position="1"/>
        <end position="21"/>
    </location>
</feature>
<evidence type="ECO:0000256" key="1">
    <source>
        <dbReference type="SAM" id="MobiDB-lite"/>
    </source>
</evidence>
<dbReference type="AlphaFoldDB" id="M5PWY2"/>
<accession>M5PWY2</accession>
<dbReference type="Pfam" id="PF02780">
    <property type="entry name" value="Transketolase_C"/>
    <property type="match status" value="1"/>
</dbReference>
<feature type="domain" description="Transketolase C-terminal" evidence="2">
    <location>
        <begin position="43"/>
        <end position="72"/>
    </location>
</feature>
<reference evidence="3 4" key="1">
    <citation type="journal article" date="2013" name="Genome Announc.">
        <title>Draft Genome Sequence for Desulfovibrio africanus Strain PCS.</title>
        <authorList>
            <person name="Brown S.D."/>
            <person name="Utturkar S.M."/>
            <person name="Arkin A.P."/>
            <person name="Deutschbauer A.M."/>
            <person name="Elias D.A."/>
            <person name="Hazen T.C."/>
            <person name="Chakraborty R."/>
        </authorList>
    </citation>
    <scope>NUCLEOTIDE SEQUENCE [LARGE SCALE GENOMIC DNA]</scope>
    <source>
        <strain evidence="3 4">PCS</strain>
    </source>
</reference>
<dbReference type="InterPro" id="IPR033248">
    <property type="entry name" value="Transketolase_C"/>
</dbReference>
<gene>
    <name evidence="3" type="ORF">PCS_00177</name>
</gene>
<evidence type="ECO:0000313" key="3">
    <source>
        <dbReference type="EMBL" id="EMG38549.1"/>
    </source>
</evidence>
<evidence type="ECO:0000313" key="4">
    <source>
        <dbReference type="Proteomes" id="UP000011922"/>
    </source>
</evidence>
<comment type="caution">
    <text evidence="3">The sequence shown here is derived from an EMBL/GenBank/DDBJ whole genome shotgun (WGS) entry which is preliminary data.</text>
</comment>
<protein>
    <submittedName>
        <fullName evidence="3">Transketolase-like protein</fullName>
    </submittedName>
</protein>
<sequence length="72" mass="7581">MPSQGRITSIVASRAPSSSLAERSEHAPGGPAPWCRQFVAVGGILAEVIDLRSLVPLDKQAVRESAKKTGQL</sequence>
<dbReference type="PATRIC" id="fig|1262666.3.peg.180"/>
<proteinExistence type="predicted"/>
<name>M5PWY2_DESAF</name>
<dbReference type="Gene3D" id="3.40.50.920">
    <property type="match status" value="1"/>
</dbReference>